<dbReference type="STRING" id="1336337.A0A3N4J790"/>
<dbReference type="AlphaFoldDB" id="A0A3N4J790"/>
<feature type="non-terminal residue" evidence="1">
    <location>
        <position position="151"/>
    </location>
</feature>
<protein>
    <recommendedName>
        <fullName evidence="3">Helitron helicase-like domain-containing protein</fullName>
    </recommendedName>
</protein>
<organism evidence="1 2">
    <name type="scientific">Choiromyces venosus 120613-1</name>
    <dbReference type="NCBI Taxonomy" id="1336337"/>
    <lineage>
        <taxon>Eukaryota</taxon>
        <taxon>Fungi</taxon>
        <taxon>Dikarya</taxon>
        <taxon>Ascomycota</taxon>
        <taxon>Pezizomycotina</taxon>
        <taxon>Pezizomycetes</taxon>
        <taxon>Pezizales</taxon>
        <taxon>Tuberaceae</taxon>
        <taxon>Choiromyces</taxon>
    </lineage>
</organism>
<dbReference type="EMBL" id="ML120442">
    <property type="protein sequence ID" value="RPA94159.1"/>
    <property type="molecule type" value="Genomic_DNA"/>
</dbReference>
<feature type="non-terminal residue" evidence="1">
    <location>
        <position position="1"/>
    </location>
</feature>
<dbReference type="OrthoDB" id="2272314at2759"/>
<evidence type="ECO:0000313" key="2">
    <source>
        <dbReference type="Proteomes" id="UP000276215"/>
    </source>
</evidence>
<sequence length="151" mass="17307">FEKCCKHGDVKIEKLMVLPEPLNSLMSGMDACSKQFRQGIRQWNNLFAFTSIRYNMDDRETAQGGGLQLFQVHGEIYHLQGPLVPPAGRDSLYLQVYLYDPMYATESHAAYAQNLDRDTIEQLTHMLELCSPLIQLYRTAHERLADIPADE</sequence>
<dbReference type="PANTHER" id="PTHR45786:SF74">
    <property type="entry name" value="ATP-DEPENDENT DNA HELICASE"/>
    <property type="match status" value="1"/>
</dbReference>
<evidence type="ECO:0008006" key="3">
    <source>
        <dbReference type="Google" id="ProtNLM"/>
    </source>
</evidence>
<keyword evidence="2" id="KW-1185">Reference proteome</keyword>
<dbReference type="PANTHER" id="PTHR45786">
    <property type="entry name" value="DNA BINDING PROTEIN-LIKE"/>
    <property type="match status" value="1"/>
</dbReference>
<reference evidence="1 2" key="1">
    <citation type="journal article" date="2018" name="Nat. Ecol. Evol.">
        <title>Pezizomycetes genomes reveal the molecular basis of ectomycorrhizal truffle lifestyle.</title>
        <authorList>
            <person name="Murat C."/>
            <person name="Payen T."/>
            <person name="Noel B."/>
            <person name="Kuo A."/>
            <person name="Morin E."/>
            <person name="Chen J."/>
            <person name="Kohler A."/>
            <person name="Krizsan K."/>
            <person name="Balestrini R."/>
            <person name="Da Silva C."/>
            <person name="Montanini B."/>
            <person name="Hainaut M."/>
            <person name="Levati E."/>
            <person name="Barry K.W."/>
            <person name="Belfiori B."/>
            <person name="Cichocki N."/>
            <person name="Clum A."/>
            <person name="Dockter R.B."/>
            <person name="Fauchery L."/>
            <person name="Guy J."/>
            <person name="Iotti M."/>
            <person name="Le Tacon F."/>
            <person name="Lindquist E.A."/>
            <person name="Lipzen A."/>
            <person name="Malagnac F."/>
            <person name="Mello A."/>
            <person name="Molinier V."/>
            <person name="Miyauchi S."/>
            <person name="Poulain J."/>
            <person name="Riccioni C."/>
            <person name="Rubini A."/>
            <person name="Sitrit Y."/>
            <person name="Splivallo R."/>
            <person name="Traeger S."/>
            <person name="Wang M."/>
            <person name="Zifcakova L."/>
            <person name="Wipf D."/>
            <person name="Zambonelli A."/>
            <person name="Paolocci F."/>
            <person name="Nowrousian M."/>
            <person name="Ottonello S."/>
            <person name="Baldrian P."/>
            <person name="Spatafora J.W."/>
            <person name="Henrissat B."/>
            <person name="Nagy L.G."/>
            <person name="Aury J.M."/>
            <person name="Wincker P."/>
            <person name="Grigoriev I.V."/>
            <person name="Bonfante P."/>
            <person name="Martin F.M."/>
        </authorList>
    </citation>
    <scope>NUCLEOTIDE SEQUENCE [LARGE SCALE GENOMIC DNA]</scope>
    <source>
        <strain evidence="1 2">120613-1</strain>
    </source>
</reference>
<dbReference type="Proteomes" id="UP000276215">
    <property type="component" value="Unassembled WGS sequence"/>
</dbReference>
<gene>
    <name evidence="1" type="ORF">L873DRAFT_1602757</name>
</gene>
<proteinExistence type="predicted"/>
<accession>A0A3N4J790</accession>
<name>A0A3N4J790_9PEZI</name>
<evidence type="ECO:0000313" key="1">
    <source>
        <dbReference type="EMBL" id="RPA94159.1"/>
    </source>
</evidence>